<keyword evidence="2" id="KW-1185">Reference proteome</keyword>
<reference evidence="1 2" key="1">
    <citation type="journal article" date="2021" name="Elife">
        <title>Chloroplast acquisition without the gene transfer in kleptoplastic sea slugs, Plakobranchus ocellatus.</title>
        <authorList>
            <person name="Maeda T."/>
            <person name="Takahashi S."/>
            <person name="Yoshida T."/>
            <person name="Shimamura S."/>
            <person name="Takaki Y."/>
            <person name="Nagai Y."/>
            <person name="Toyoda A."/>
            <person name="Suzuki Y."/>
            <person name="Arimoto A."/>
            <person name="Ishii H."/>
            <person name="Satoh N."/>
            <person name="Nishiyama T."/>
            <person name="Hasebe M."/>
            <person name="Maruyama T."/>
            <person name="Minagawa J."/>
            <person name="Obokata J."/>
            <person name="Shigenobu S."/>
        </authorList>
    </citation>
    <scope>NUCLEOTIDE SEQUENCE [LARGE SCALE GENOMIC DNA]</scope>
</reference>
<dbReference type="AlphaFoldDB" id="A0AAV3YTW0"/>
<dbReference type="InterPro" id="IPR012337">
    <property type="entry name" value="RNaseH-like_sf"/>
</dbReference>
<proteinExistence type="predicted"/>
<gene>
    <name evidence="1" type="ORF">PoB_001703600</name>
</gene>
<evidence type="ECO:0000313" key="1">
    <source>
        <dbReference type="EMBL" id="GFN90530.1"/>
    </source>
</evidence>
<protein>
    <recommendedName>
        <fullName evidence="3">Integrase catalytic domain-containing protein</fullName>
    </recommendedName>
</protein>
<name>A0AAV3YTW0_9GAST</name>
<dbReference type="PANTHER" id="PTHR37984">
    <property type="entry name" value="PROTEIN CBG26694"/>
    <property type="match status" value="1"/>
</dbReference>
<evidence type="ECO:0008006" key="3">
    <source>
        <dbReference type="Google" id="ProtNLM"/>
    </source>
</evidence>
<dbReference type="Gene3D" id="3.30.420.10">
    <property type="entry name" value="Ribonuclease H-like superfamily/Ribonuclease H"/>
    <property type="match status" value="1"/>
</dbReference>
<dbReference type="EMBL" id="BLXT01002056">
    <property type="protein sequence ID" value="GFN90530.1"/>
    <property type="molecule type" value="Genomic_DNA"/>
</dbReference>
<evidence type="ECO:0000313" key="2">
    <source>
        <dbReference type="Proteomes" id="UP000735302"/>
    </source>
</evidence>
<dbReference type="InterPro" id="IPR036397">
    <property type="entry name" value="RNaseH_sf"/>
</dbReference>
<sequence>MDSLRQRTIYQLNSGDIYQSRDKLTSFDGVALFNERVIIPPSLRDKVLQALHSDHHGLISSLRRTFTTFGISDELSSHGSPEFTSTASSTFLGNWGVHHRLSSVAFPHSNSRAEIGVKTIKRLIIDRPGRDGCLDTDSIQRAILQCRNTPDRDTRFSLAMCIFGRPIRDFIPIHPGKYLPHKTWQQKREHPTEKRLSEIAICEILKDFQLTPASYPL</sequence>
<dbReference type="InterPro" id="IPR050951">
    <property type="entry name" value="Retrovirus_Pol_polyprotein"/>
</dbReference>
<comment type="caution">
    <text evidence="1">The sequence shown here is derived from an EMBL/GenBank/DDBJ whole genome shotgun (WGS) entry which is preliminary data.</text>
</comment>
<dbReference type="PANTHER" id="PTHR37984:SF7">
    <property type="entry name" value="INTEGRASE CATALYTIC DOMAIN-CONTAINING PROTEIN"/>
    <property type="match status" value="1"/>
</dbReference>
<organism evidence="1 2">
    <name type="scientific">Plakobranchus ocellatus</name>
    <dbReference type="NCBI Taxonomy" id="259542"/>
    <lineage>
        <taxon>Eukaryota</taxon>
        <taxon>Metazoa</taxon>
        <taxon>Spiralia</taxon>
        <taxon>Lophotrochozoa</taxon>
        <taxon>Mollusca</taxon>
        <taxon>Gastropoda</taxon>
        <taxon>Heterobranchia</taxon>
        <taxon>Euthyneura</taxon>
        <taxon>Panpulmonata</taxon>
        <taxon>Sacoglossa</taxon>
        <taxon>Placobranchoidea</taxon>
        <taxon>Plakobranchidae</taxon>
        <taxon>Plakobranchus</taxon>
    </lineage>
</organism>
<dbReference type="Proteomes" id="UP000735302">
    <property type="component" value="Unassembled WGS sequence"/>
</dbReference>
<accession>A0AAV3YTW0</accession>
<dbReference type="SUPFAM" id="SSF53098">
    <property type="entry name" value="Ribonuclease H-like"/>
    <property type="match status" value="1"/>
</dbReference>
<dbReference type="GO" id="GO:0003676">
    <property type="term" value="F:nucleic acid binding"/>
    <property type="evidence" value="ECO:0007669"/>
    <property type="project" value="InterPro"/>
</dbReference>